<dbReference type="Gene3D" id="3.40.50.280">
    <property type="entry name" value="Cobalamin-binding domain"/>
    <property type="match status" value="1"/>
</dbReference>
<dbReference type="FunFam" id="1.10.1240.10:FF:000001">
    <property type="entry name" value="Methionine synthase"/>
    <property type="match status" value="1"/>
</dbReference>
<dbReference type="Pfam" id="PF02607">
    <property type="entry name" value="B12-binding_2"/>
    <property type="match status" value="1"/>
</dbReference>
<name>A0A1M6JHZ9_9FLAO</name>
<accession>A0A1M6JHZ9</accession>
<protein>
    <recommendedName>
        <fullName evidence="9 10">Methionine synthase</fullName>
        <ecNumber evidence="9 10">2.1.1.13</ecNumber>
    </recommendedName>
    <alternativeName>
        <fullName evidence="10">5-methyltetrahydrofolate--homocysteine methyltransferase</fullName>
    </alternativeName>
</protein>
<feature type="binding site" evidence="12">
    <location>
        <position position="489"/>
    </location>
    <ligand>
        <name>methylcob(III)alamin</name>
        <dbReference type="ChEBI" id="CHEBI:28115"/>
    </ligand>
</feature>
<evidence type="ECO:0000256" key="8">
    <source>
        <dbReference type="ARBA" id="ARBA00023285"/>
    </source>
</evidence>
<evidence type="ECO:0000256" key="3">
    <source>
        <dbReference type="ARBA" id="ARBA00022628"/>
    </source>
</evidence>
<dbReference type="Pfam" id="PF02310">
    <property type="entry name" value="B12-binding"/>
    <property type="match status" value="1"/>
</dbReference>
<dbReference type="InterPro" id="IPR000489">
    <property type="entry name" value="Pterin-binding_dom"/>
</dbReference>
<evidence type="ECO:0000256" key="10">
    <source>
        <dbReference type="PIRNR" id="PIRNR000381"/>
    </source>
</evidence>
<proteinExistence type="inferred from homology"/>
<dbReference type="InterPro" id="IPR037010">
    <property type="entry name" value="VitB12-dep_Met_synth_activ_sf"/>
</dbReference>
<feature type="binding site" evidence="12">
    <location>
        <position position="541"/>
    </location>
    <ligand>
        <name>methylcob(III)alamin</name>
        <dbReference type="ChEBI" id="CHEBI:28115"/>
    </ligand>
</feature>
<dbReference type="NCBIfam" id="NF007024">
    <property type="entry name" value="PRK09490.1"/>
    <property type="match status" value="1"/>
</dbReference>
<dbReference type="PIRSF" id="PIRSF000381">
    <property type="entry name" value="MetH"/>
    <property type="match status" value="1"/>
</dbReference>
<feature type="binding site" evidence="12">
    <location>
        <begin position="437"/>
        <end position="441"/>
    </location>
    <ligand>
        <name>methylcob(III)alamin</name>
        <dbReference type="ChEBI" id="CHEBI:28115"/>
    </ligand>
</feature>
<feature type="domain" description="Pterin-binding" evidence="13">
    <location>
        <begin position="34"/>
        <end position="295"/>
    </location>
</feature>
<dbReference type="InterPro" id="IPR011005">
    <property type="entry name" value="Dihydropteroate_synth-like_sf"/>
</dbReference>
<dbReference type="Gene3D" id="1.10.288.10">
    <property type="entry name" value="Cobalamin-dependent Methionine Synthase, domain 2"/>
    <property type="match status" value="1"/>
</dbReference>
<dbReference type="Pfam" id="PF00809">
    <property type="entry name" value="Pterin_bind"/>
    <property type="match status" value="1"/>
</dbReference>
<keyword evidence="4 10" id="KW-0808">Transferase</keyword>
<dbReference type="STRING" id="192903.SAMN04488513_10533"/>
<feature type="binding site" evidence="12">
    <location>
        <begin position="870"/>
        <end position="871"/>
    </location>
    <ligand>
        <name>S-adenosyl-L-methionine</name>
        <dbReference type="ChEBI" id="CHEBI:59789"/>
    </ligand>
</feature>
<gene>
    <name evidence="17" type="ORF">SAMN04488513_10533</name>
</gene>
<feature type="binding site" evidence="12">
    <location>
        <position position="815"/>
    </location>
    <ligand>
        <name>S-adenosyl-L-methionine</name>
        <dbReference type="ChEBI" id="CHEBI:59789"/>
    </ligand>
</feature>
<dbReference type="GO" id="GO:0005829">
    <property type="term" value="C:cytosol"/>
    <property type="evidence" value="ECO:0007669"/>
    <property type="project" value="TreeGrafter"/>
</dbReference>
<evidence type="ECO:0000256" key="4">
    <source>
        <dbReference type="ARBA" id="ARBA00022679"/>
    </source>
</evidence>
<dbReference type="Proteomes" id="UP000184543">
    <property type="component" value="Unassembled WGS sequence"/>
</dbReference>
<comment type="cofactor">
    <cofactor evidence="10">
        <name>Zn(2+)</name>
        <dbReference type="ChEBI" id="CHEBI:29105"/>
    </cofactor>
</comment>
<evidence type="ECO:0000256" key="7">
    <source>
        <dbReference type="ARBA" id="ARBA00022737"/>
    </source>
</evidence>
<comment type="domain">
    <text evidence="10">Modular enzyme with four functionally distinct domains. The isolated Hcy-binding domain catalyzes methyl transfer from free methylcobalamin to homocysteine. The Hcy-binding domain in association with the pterin-binding domain catalyzes the methylation of cob(I)alamin by methyltetrahydrofolate and the methylation of homocysteine. The B12-binding domain binds the cofactor. The AdoMet activation domain binds S-adenosyl-L-methionine. Under aerobic conditions cob(I)alamin can be converted to inactive cob(II)alamin. Reductive methylation by S-adenosyl-L-methionine and flavodoxin regenerates methylcobalamin.</text>
</comment>
<evidence type="ECO:0000256" key="9">
    <source>
        <dbReference type="NCBIfam" id="TIGR02082"/>
    </source>
</evidence>
<dbReference type="UniPathway" id="UPA00051">
    <property type="reaction ID" value="UER00081"/>
</dbReference>
<keyword evidence="5 10" id="KW-0949">S-adenosyl-L-methionine</keyword>
<dbReference type="PANTHER" id="PTHR45833">
    <property type="entry name" value="METHIONINE SYNTHASE"/>
    <property type="match status" value="1"/>
</dbReference>
<feature type="binding site" evidence="12">
    <location>
        <position position="628"/>
    </location>
    <ligand>
        <name>S-adenosyl-L-methionine</name>
        <dbReference type="ChEBI" id="CHEBI:59789"/>
    </ligand>
</feature>
<dbReference type="OrthoDB" id="9803687at2"/>
<dbReference type="PANTHER" id="PTHR45833:SF1">
    <property type="entry name" value="METHIONINE SYNTHASE"/>
    <property type="match status" value="1"/>
</dbReference>
<comment type="pathway">
    <text evidence="10">Amino-acid biosynthesis; L-methionine biosynthesis via de novo pathway; L-methionine from L-homocysteine (MetH route): step 1/1.</text>
</comment>
<dbReference type="Gene3D" id="3.10.196.10">
    <property type="entry name" value="Vitamin B12-dependent methionine synthase, activation domain"/>
    <property type="match status" value="1"/>
</dbReference>
<keyword evidence="10" id="KW-0862">Zinc</keyword>
<feature type="domain" description="AdoMet activation" evidence="14">
    <location>
        <begin position="578"/>
        <end position="906"/>
    </location>
</feature>
<organism evidence="17 18">
    <name type="scientific">Pseudozobellia thermophila</name>
    <dbReference type="NCBI Taxonomy" id="192903"/>
    <lineage>
        <taxon>Bacteria</taxon>
        <taxon>Pseudomonadati</taxon>
        <taxon>Bacteroidota</taxon>
        <taxon>Flavobacteriia</taxon>
        <taxon>Flavobacteriales</taxon>
        <taxon>Flavobacteriaceae</taxon>
        <taxon>Pseudozobellia</taxon>
    </lineage>
</organism>
<dbReference type="InterPro" id="IPR036594">
    <property type="entry name" value="Meth_synthase_dom"/>
</dbReference>
<evidence type="ECO:0000256" key="1">
    <source>
        <dbReference type="ARBA" id="ARBA00010398"/>
    </source>
</evidence>
<dbReference type="RefSeq" id="WP_072994340.1">
    <property type="nucleotide sequence ID" value="NZ_FQYU01000005.1"/>
</dbReference>
<dbReference type="FunFam" id="3.20.20.20:FF:000002">
    <property type="entry name" value="Methionine synthase"/>
    <property type="match status" value="1"/>
</dbReference>
<dbReference type="InterPro" id="IPR006158">
    <property type="entry name" value="Cobalamin-bd"/>
</dbReference>
<dbReference type="CDD" id="cd00740">
    <property type="entry name" value="MeTr"/>
    <property type="match status" value="1"/>
</dbReference>
<dbReference type="PROSITE" id="PS50972">
    <property type="entry name" value="PTERIN_BINDING"/>
    <property type="match status" value="1"/>
</dbReference>
<dbReference type="SMART" id="SM01018">
    <property type="entry name" value="B12-binding_2"/>
    <property type="match status" value="1"/>
</dbReference>
<dbReference type="GO" id="GO:0046653">
    <property type="term" value="P:tetrahydrofolate metabolic process"/>
    <property type="evidence" value="ECO:0007669"/>
    <property type="project" value="TreeGrafter"/>
</dbReference>
<dbReference type="Gene3D" id="1.10.1240.10">
    <property type="entry name" value="Methionine synthase domain"/>
    <property type="match status" value="1"/>
</dbReference>
<evidence type="ECO:0000256" key="2">
    <source>
        <dbReference type="ARBA" id="ARBA00022603"/>
    </source>
</evidence>
<evidence type="ECO:0000256" key="12">
    <source>
        <dbReference type="PIRSR" id="PIRSR000381-2"/>
    </source>
</evidence>
<dbReference type="PROSITE" id="PS51337">
    <property type="entry name" value="B12_BINDING_NTER"/>
    <property type="match status" value="1"/>
</dbReference>
<dbReference type="InterPro" id="IPR050554">
    <property type="entry name" value="Met_Synthase/Corrinoid"/>
</dbReference>
<keyword evidence="18" id="KW-1185">Reference proteome</keyword>
<dbReference type="NCBIfam" id="TIGR02082">
    <property type="entry name" value="metH"/>
    <property type="match status" value="1"/>
</dbReference>
<dbReference type="InterPro" id="IPR004223">
    <property type="entry name" value="VitB12-dep_Met_synth_activ_dom"/>
</dbReference>
<dbReference type="EMBL" id="FQYU01000005">
    <property type="protein sequence ID" value="SHJ46301.1"/>
    <property type="molecule type" value="Genomic_DNA"/>
</dbReference>
<dbReference type="GO" id="GO:0008270">
    <property type="term" value="F:zinc ion binding"/>
    <property type="evidence" value="ECO:0007669"/>
    <property type="project" value="UniProtKB-UniRule"/>
</dbReference>
<dbReference type="GO" id="GO:0050667">
    <property type="term" value="P:homocysteine metabolic process"/>
    <property type="evidence" value="ECO:0007669"/>
    <property type="project" value="TreeGrafter"/>
</dbReference>
<feature type="binding site" evidence="12">
    <location>
        <position position="369"/>
    </location>
    <ligand>
        <name>methylcob(III)alamin</name>
        <dbReference type="ChEBI" id="CHEBI:28115"/>
    </ligand>
</feature>
<dbReference type="InterPro" id="IPR036724">
    <property type="entry name" value="Cobalamin-bd_sf"/>
</dbReference>
<dbReference type="Pfam" id="PF02965">
    <property type="entry name" value="Met_synt_B12"/>
    <property type="match status" value="1"/>
</dbReference>
<feature type="binding site" description="axial binding residue" evidence="11">
    <location>
        <position position="440"/>
    </location>
    <ligand>
        <name>methylcob(III)alamin</name>
        <dbReference type="ChEBI" id="CHEBI:28115"/>
    </ligand>
    <ligandPart>
        <name>Co</name>
        <dbReference type="ChEBI" id="CHEBI:27638"/>
    </ligandPart>
</feature>
<dbReference type="FunFam" id="3.40.50.280:FF:000001">
    <property type="entry name" value="Methionine synthase"/>
    <property type="match status" value="1"/>
</dbReference>
<keyword evidence="10" id="KW-0028">Amino-acid biosynthesis</keyword>
<dbReference type="SUPFAM" id="SSF52242">
    <property type="entry name" value="Cobalamin (vitamin B12)-binding domain"/>
    <property type="match status" value="1"/>
</dbReference>
<feature type="binding site" evidence="12">
    <location>
        <position position="485"/>
    </location>
    <ligand>
        <name>methylcob(III)alamin</name>
        <dbReference type="ChEBI" id="CHEBI:28115"/>
    </ligand>
</feature>
<feature type="domain" description="B12-binding N-terminal" evidence="16">
    <location>
        <begin position="325"/>
        <end position="419"/>
    </location>
</feature>
<evidence type="ECO:0000256" key="11">
    <source>
        <dbReference type="PIRSR" id="PIRSR000381-1"/>
    </source>
</evidence>
<dbReference type="InterPro" id="IPR033706">
    <property type="entry name" value="Met_synthase_B12-bd"/>
</dbReference>
<dbReference type="GO" id="GO:0031419">
    <property type="term" value="F:cobalamin binding"/>
    <property type="evidence" value="ECO:0007669"/>
    <property type="project" value="UniProtKB-UniRule"/>
</dbReference>
<keyword evidence="8 10" id="KW-0170">Cobalt</keyword>
<dbReference type="PROSITE" id="PS51332">
    <property type="entry name" value="B12_BINDING"/>
    <property type="match status" value="1"/>
</dbReference>
<evidence type="ECO:0000259" key="15">
    <source>
        <dbReference type="PROSITE" id="PS51332"/>
    </source>
</evidence>
<dbReference type="SUPFAM" id="SSF51717">
    <property type="entry name" value="Dihydropteroate synthetase-like"/>
    <property type="match status" value="1"/>
</dbReference>
<evidence type="ECO:0000313" key="18">
    <source>
        <dbReference type="Proteomes" id="UP000184543"/>
    </source>
</evidence>
<keyword evidence="2 10" id="KW-0489">Methyltransferase</keyword>
<evidence type="ECO:0000259" key="16">
    <source>
        <dbReference type="PROSITE" id="PS51337"/>
    </source>
</evidence>
<comment type="function">
    <text evidence="10">Catalyzes the transfer of a methyl group from methyl-cobalamin to homocysteine, yielding enzyme-bound cob(I)alamin and methionine. Subsequently, remethylates the cofactor using methyltetrahydrofolate.</text>
</comment>
<dbReference type="GO" id="GO:0008705">
    <property type="term" value="F:methionine synthase activity"/>
    <property type="evidence" value="ECO:0007669"/>
    <property type="project" value="UniProtKB-UniRule"/>
</dbReference>
<dbReference type="SUPFAM" id="SSF47644">
    <property type="entry name" value="Methionine synthase domain"/>
    <property type="match status" value="1"/>
</dbReference>
<dbReference type="GO" id="GO:0032259">
    <property type="term" value="P:methylation"/>
    <property type="evidence" value="ECO:0007669"/>
    <property type="project" value="UniProtKB-KW"/>
</dbReference>
<evidence type="ECO:0000259" key="14">
    <source>
        <dbReference type="PROSITE" id="PS50974"/>
    </source>
</evidence>
<evidence type="ECO:0000259" key="13">
    <source>
        <dbReference type="PROSITE" id="PS50972"/>
    </source>
</evidence>
<dbReference type="InterPro" id="IPR011822">
    <property type="entry name" value="MetH"/>
</dbReference>
<feature type="domain" description="B12-binding" evidence="15">
    <location>
        <begin position="427"/>
        <end position="562"/>
    </location>
</feature>
<reference evidence="18" key="1">
    <citation type="submission" date="2016-11" db="EMBL/GenBank/DDBJ databases">
        <authorList>
            <person name="Varghese N."/>
            <person name="Submissions S."/>
        </authorList>
    </citation>
    <scope>NUCLEOTIDE SEQUENCE [LARGE SCALE GENOMIC DNA]</scope>
    <source>
        <strain evidence="18">DSM 19858</strain>
    </source>
</reference>
<keyword evidence="6 10" id="KW-0479">Metal-binding</keyword>
<dbReference type="Gene3D" id="3.20.20.20">
    <property type="entry name" value="Dihydropteroate synthase-like"/>
    <property type="match status" value="1"/>
</dbReference>
<dbReference type="CDD" id="cd02069">
    <property type="entry name" value="methionine_synthase_B12_BD"/>
    <property type="match status" value="1"/>
</dbReference>
<comment type="cofactor">
    <cofactor evidence="10 11">
        <name>methylcob(III)alamin</name>
        <dbReference type="ChEBI" id="CHEBI:28115"/>
    </cofactor>
</comment>
<comment type="similarity">
    <text evidence="1">Belongs to the vitamin-B12 dependent methionine synthase family.</text>
</comment>
<evidence type="ECO:0000256" key="5">
    <source>
        <dbReference type="ARBA" id="ARBA00022691"/>
    </source>
</evidence>
<comment type="catalytic activity">
    <reaction evidence="10">
        <text>(6S)-5-methyl-5,6,7,8-tetrahydrofolate + L-homocysteine = (6S)-5,6,7,8-tetrahydrofolate + L-methionine</text>
        <dbReference type="Rhea" id="RHEA:11172"/>
        <dbReference type="ChEBI" id="CHEBI:18608"/>
        <dbReference type="ChEBI" id="CHEBI:57453"/>
        <dbReference type="ChEBI" id="CHEBI:57844"/>
        <dbReference type="ChEBI" id="CHEBI:58199"/>
        <dbReference type="EC" id="2.1.1.13"/>
    </reaction>
</comment>
<evidence type="ECO:0000313" key="17">
    <source>
        <dbReference type="EMBL" id="SHJ46301.1"/>
    </source>
</evidence>
<dbReference type="PROSITE" id="PS50974">
    <property type="entry name" value="ADOMET_ACTIVATION"/>
    <property type="match status" value="1"/>
</dbReference>
<keyword evidence="7" id="KW-0677">Repeat</keyword>
<evidence type="ECO:0000256" key="6">
    <source>
        <dbReference type="ARBA" id="ARBA00022723"/>
    </source>
</evidence>
<keyword evidence="3 10" id="KW-0846">Cobalamin</keyword>
<keyword evidence="10" id="KW-0486">Methionine biosynthesis</keyword>
<sequence>MTTNNTNIPPAKGQERFLTLSGLEPLVVTPDSNFINVGERTNVAGSRKFLRLIKEEKFEEALDVAREQVEGGAQIIDINMDDGLIDGKEAMVKFLNLVIAEPDIARVPIMIDSSKWDIIEAGLQVVQGKSVVNSISLKEGKDEFVHHAKLIKRYGAAVIVMAFDEVGQADTYDRRIEICKRSYDILVNEVGFPPEDIIFDLNIFPVATGMEEHRRNALDFIEATKWVRENLPYASVSGGVSNVSFSFRGNNPVREAMHSVFLYHAIKAGMNMGIVNPSMLEVYDDIPKDLLEMVEDVILDRRDDATERLLEFADSVVGKAKENKVDLSWREEPLQDRITRALVKGIDQFIIEDVEEARQASNKPIEVIEGHLMIGMNVVGDLFGSGKMFLPQVVKSARVMKKAVAYLLPYIEEEKLLNPQVGDEKGNGKILMATVKGDVHDIGKNIVSVVLACNNYEIVDLGVMVPPEKIIETAIEEKVDVIGLSGLITPSLDEMVHLAKEMERKNFKIPLLIGGATTSKAHTAVKIDPKYSEAVVHVNDASRAVTVVGDLLQKETSAAYKKSIKEDYDAFREKFLNRSQHKTYKTLAEARKNKFQIDWGKAEIVRPKKMGIQVIEDVDLRELLPYVDWTPFFRSWELHGRYPDILKDEVVGEQATELFADVQNMLNDVLANKKLRGKGVFGLFPANTLDNDDDIEVEVGHEKFIFRTLRQQLQRREGVPDYALADFIAPKTSGKEDYIGCFCVTTGFGTEEMAGKYRKDLDDYNSIMIKALSDRLAEAFAEYLHKKVRTEYWGYAADENLDNEALIEEKYKGIRPAPGYPACPDHLEKLTIWEVLKVEERIGVKLTDSLAMWPASSVSGYYFGNAGARYFGLGKIKEDQVRDFAQRKGMDYAEAAKWLAPNIADD</sequence>
<dbReference type="EC" id="2.1.1.13" evidence="9 10"/>
<dbReference type="SUPFAM" id="SSF56507">
    <property type="entry name" value="Methionine synthase activation domain-like"/>
    <property type="match status" value="1"/>
</dbReference>
<dbReference type="AlphaFoldDB" id="A0A1M6JHZ9"/>
<dbReference type="InterPro" id="IPR003759">
    <property type="entry name" value="Cbl-bd_cap"/>
</dbReference>